<dbReference type="SUPFAM" id="SSF48498">
    <property type="entry name" value="Tetracyclin repressor-like, C-terminal domain"/>
    <property type="match status" value="1"/>
</dbReference>
<evidence type="ECO:0000256" key="2">
    <source>
        <dbReference type="PROSITE-ProRule" id="PRU00335"/>
    </source>
</evidence>
<comment type="caution">
    <text evidence="4">The sequence shown here is derived from an EMBL/GenBank/DDBJ whole genome shotgun (WGS) entry which is preliminary data.</text>
</comment>
<evidence type="ECO:0000313" key="5">
    <source>
        <dbReference type="Proteomes" id="UP000601990"/>
    </source>
</evidence>
<dbReference type="SUPFAM" id="SSF46689">
    <property type="entry name" value="Homeodomain-like"/>
    <property type="match status" value="1"/>
</dbReference>
<proteinExistence type="predicted"/>
<gene>
    <name evidence="4" type="ORF">GO608_14190</name>
</gene>
<dbReference type="Gene3D" id="1.10.357.10">
    <property type="entry name" value="Tetracycline Repressor, domain 2"/>
    <property type="match status" value="1"/>
</dbReference>
<dbReference type="InterPro" id="IPR036271">
    <property type="entry name" value="Tet_transcr_reg_TetR-rel_C_sf"/>
</dbReference>
<dbReference type="Proteomes" id="UP000601990">
    <property type="component" value="Unassembled WGS sequence"/>
</dbReference>
<keyword evidence="1 2" id="KW-0238">DNA-binding</keyword>
<dbReference type="Pfam" id="PF00440">
    <property type="entry name" value="TetR_N"/>
    <property type="match status" value="1"/>
</dbReference>
<feature type="DNA-binding region" description="H-T-H motif" evidence="2">
    <location>
        <begin position="140"/>
        <end position="159"/>
    </location>
</feature>
<keyword evidence="5" id="KW-1185">Reference proteome</keyword>
<dbReference type="InterPro" id="IPR050109">
    <property type="entry name" value="HTH-type_TetR-like_transc_reg"/>
</dbReference>
<dbReference type="EMBL" id="WTVH01000030">
    <property type="protein sequence ID" value="NMF94475.1"/>
    <property type="molecule type" value="Genomic_DNA"/>
</dbReference>
<evidence type="ECO:0000313" key="4">
    <source>
        <dbReference type="EMBL" id="NMF94475.1"/>
    </source>
</evidence>
<dbReference type="PRINTS" id="PR00455">
    <property type="entry name" value="HTHTETR"/>
</dbReference>
<name>A0ABX1N5E1_9RHOO</name>
<feature type="domain" description="HTH tetR-type" evidence="3">
    <location>
        <begin position="117"/>
        <end position="177"/>
    </location>
</feature>
<dbReference type="InterPro" id="IPR041490">
    <property type="entry name" value="KstR2_TetR_C"/>
</dbReference>
<protein>
    <submittedName>
        <fullName evidence="4">TetR family transcriptional regulator</fullName>
    </submittedName>
</protein>
<dbReference type="RefSeq" id="WP_169199699.1">
    <property type="nucleotide sequence ID" value="NZ_WTVH02000010.1"/>
</dbReference>
<dbReference type="Pfam" id="PF17932">
    <property type="entry name" value="TetR_C_24"/>
    <property type="match status" value="1"/>
</dbReference>
<dbReference type="PROSITE" id="PS50977">
    <property type="entry name" value="HTH_TETR_2"/>
    <property type="match status" value="1"/>
</dbReference>
<dbReference type="InterPro" id="IPR001647">
    <property type="entry name" value="HTH_TetR"/>
</dbReference>
<evidence type="ECO:0000256" key="1">
    <source>
        <dbReference type="ARBA" id="ARBA00023125"/>
    </source>
</evidence>
<dbReference type="PANTHER" id="PTHR30055">
    <property type="entry name" value="HTH-TYPE TRANSCRIPTIONAL REGULATOR RUTR"/>
    <property type="match status" value="1"/>
</dbReference>
<organism evidence="4 5">
    <name type="scientific">Aromatoleum buckelii</name>
    <dbReference type="NCBI Taxonomy" id="200254"/>
    <lineage>
        <taxon>Bacteria</taxon>
        <taxon>Pseudomonadati</taxon>
        <taxon>Pseudomonadota</taxon>
        <taxon>Betaproteobacteria</taxon>
        <taxon>Rhodocyclales</taxon>
        <taxon>Rhodocyclaceae</taxon>
        <taxon>Aromatoleum</taxon>
    </lineage>
</organism>
<sequence length="307" mass="33823">MTQPPTVSEHSTAQPSAVEAEILRLSRDEPALGQAAVAERLRQAGLPISPSGVRYIWQKHGLETAVKRLRALAGSSREGLAALTDTQRGLLERGALTARLVRSASPGAAADAVEEPIDRRQVILNAAAELFAEQGYDRSSIRDIARKVGLLPGSVYHYFASKDELYLAVHGEGFRRLTAAVTAAIGETRDPWERLMRACEVHVGGIATGSPVDRVTGHNLAMIRHHGLFAKIRPVREAYENIYRELIDALPLAPGTDRTLLRLLLLSAMNWVYIWYREGRRSPKEIADAMVDMLRHGVERAPRPHDA</sequence>
<evidence type="ECO:0000259" key="3">
    <source>
        <dbReference type="PROSITE" id="PS50977"/>
    </source>
</evidence>
<accession>A0ABX1N5E1</accession>
<dbReference type="InterPro" id="IPR009057">
    <property type="entry name" value="Homeodomain-like_sf"/>
</dbReference>
<dbReference type="Gene3D" id="1.10.10.60">
    <property type="entry name" value="Homeodomain-like"/>
    <property type="match status" value="1"/>
</dbReference>
<reference evidence="4" key="1">
    <citation type="submission" date="2019-12" db="EMBL/GenBank/DDBJ databases">
        <title>Comparative genomics gives insights into the taxonomy of the Azoarcus-Aromatoleum group and reveals separate origins of nif in the plant-associated Azoarcus and non-plant-associated Aromatoleum sub-groups.</title>
        <authorList>
            <person name="Lafos M."/>
            <person name="Maluk M."/>
            <person name="Batista M."/>
            <person name="Junghare M."/>
            <person name="Carmona M."/>
            <person name="Faoro H."/>
            <person name="Cruz L.M."/>
            <person name="Battistoni F."/>
            <person name="De Souza E."/>
            <person name="Pedrosa F."/>
            <person name="Chen W.-M."/>
            <person name="Poole P.S."/>
            <person name="Dixon R.A."/>
            <person name="James E.K."/>
        </authorList>
    </citation>
    <scope>NUCLEOTIDE SEQUENCE</scope>
    <source>
        <strain evidence="4">U120</strain>
    </source>
</reference>
<dbReference type="PANTHER" id="PTHR30055:SF226">
    <property type="entry name" value="HTH-TYPE TRANSCRIPTIONAL REGULATOR PKSA"/>
    <property type="match status" value="1"/>
</dbReference>